<dbReference type="EMBL" id="CP150845">
    <property type="protein sequence ID" value="WYZ21643.1"/>
    <property type="molecule type" value="Genomic_DNA"/>
</dbReference>
<organism evidence="1 2">
    <name type="scientific">Flavobacterium soyae</name>
    <dbReference type="NCBI Taxonomy" id="2903098"/>
    <lineage>
        <taxon>Bacteria</taxon>
        <taxon>Pseudomonadati</taxon>
        <taxon>Bacteroidota</taxon>
        <taxon>Flavobacteriia</taxon>
        <taxon>Flavobacteriales</taxon>
        <taxon>Flavobacteriaceae</taxon>
        <taxon>Flavobacterium</taxon>
    </lineage>
</organism>
<evidence type="ECO:0000313" key="1">
    <source>
        <dbReference type="EMBL" id="WYZ21643.1"/>
    </source>
</evidence>
<protein>
    <submittedName>
        <fullName evidence="1">RHS repeat-associated core domain-containing protein</fullName>
    </submittedName>
</protein>
<dbReference type="Gene3D" id="2.180.10.10">
    <property type="entry name" value="RHS repeat-associated core"/>
    <property type="match status" value="1"/>
</dbReference>
<dbReference type="InterPro" id="IPR050708">
    <property type="entry name" value="T6SS_VgrG/RHS"/>
</dbReference>
<proteinExistence type="predicted"/>
<dbReference type="PANTHER" id="PTHR32305">
    <property type="match status" value="1"/>
</dbReference>
<dbReference type="RefSeq" id="WP_406845329.1">
    <property type="nucleotide sequence ID" value="NZ_CP150845.1"/>
</dbReference>
<accession>A0ABZ2UKJ9</accession>
<dbReference type="InterPro" id="IPR022385">
    <property type="entry name" value="Rhs_assc_core"/>
</dbReference>
<evidence type="ECO:0000313" key="2">
    <source>
        <dbReference type="Proteomes" id="UP001623852"/>
    </source>
</evidence>
<dbReference type="NCBIfam" id="TIGR03696">
    <property type="entry name" value="Rhs_assc_core"/>
    <property type="match status" value="1"/>
</dbReference>
<keyword evidence="2" id="KW-1185">Reference proteome</keyword>
<reference evidence="1 2" key="1">
    <citation type="submission" date="2024-03" db="EMBL/GenBank/DDBJ databases">
        <title>Flavobacterium soyae.</title>
        <authorList>
            <person name="Zheng W."/>
        </authorList>
    </citation>
    <scope>NUCLEOTIDE SEQUENCE [LARGE SCALE GENOMIC DNA]</scope>
    <source>
        <strain evidence="1 2">55</strain>
    </source>
</reference>
<sequence>MNVPKCKYKYNGKELQDENIGGNLLNLYDYGARNYDPALGRWMNIDPLAETSRRFSPYIYALNNPVCFIDPDGMEAVGADGLTNEQWLETSRPGADPGLAKQYKNENRAAEIERSTVSAGEVEEGGFWNTLDKDGFIAIAKELGVTTEKGISGLFEAAMLEWMTTNGADYSFEANDQKIANGSSPDGIASPVKVDGRNITVSMRSSLYDAKLIRDGGEVEYKDQAKNFINYLAASGQEIKTLTYVTSHGVNINRNLLNHARRNNIQVRLIYSQYRFNNNNFEISFYHTDGQSRIFDITHTVPVILNVNKLMRRWSRHLNN</sequence>
<dbReference type="PANTHER" id="PTHR32305:SF15">
    <property type="entry name" value="PROTEIN RHSA-RELATED"/>
    <property type="match status" value="1"/>
</dbReference>
<gene>
    <name evidence="1" type="ORF">AABD74_09275</name>
</gene>
<name>A0ABZ2UKJ9_9FLAO</name>
<dbReference type="Proteomes" id="UP001623852">
    <property type="component" value="Chromosome"/>
</dbReference>